<evidence type="ECO:0000256" key="7">
    <source>
        <dbReference type="ARBA" id="ARBA00022519"/>
    </source>
</evidence>
<evidence type="ECO:0000256" key="2">
    <source>
        <dbReference type="ARBA" id="ARBA00004377"/>
    </source>
</evidence>
<keyword evidence="11 12" id="KW-0472">Membrane</keyword>
<dbReference type="Proteomes" id="UP000683428">
    <property type="component" value="Chromosome"/>
</dbReference>
<keyword evidence="9 12" id="KW-0201">Cytochrome c-type biogenesis</keyword>
<name>A0A975XTJ9_9RHOO</name>
<keyword evidence="6 12" id="KW-1003">Cell membrane</keyword>
<evidence type="ECO:0000256" key="4">
    <source>
        <dbReference type="ARBA" id="ARBA00016461"/>
    </source>
</evidence>
<keyword evidence="14" id="KW-1185">Reference proteome</keyword>
<feature type="transmembrane region" description="Helical" evidence="12">
    <location>
        <begin position="15"/>
        <end position="38"/>
    </location>
</feature>
<dbReference type="GO" id="GO:0005886">
    <property type="term" value="C:plasma membrane"/>
    <property type="evidence" value="ECO:0007669"/>
    <property type="project" value="UniProtKB-SubCell"/>
</dbReference>
<dbReference type="Pfam" id="PF04995">
    <property type="entry name" value="CcmD"/>
    <property type="match status" value="1"/>
</dbReference>
<evidence type="ECO:0000256" key="3">
    <source>
        <dbReference type="ARBA" id="ARBA00008741"/>
    </source>
</evidence>
<dbReference type="GO" id="GO:1903607">
    <property type="term" value="P:cytochrome c biosynthetic process"/>
    <property type="evidence" value="ECO:0007669"/>
    <property type="project" value="TreeGrafter"/>
</dbReference>
<dbReference type="AlphaFoldDB" id="A0A975XTJ9"/>
<evidence type="ECO:0000256" key="12">
    <source>
        <dbReference type="RuleBase" id="RU363101"/>
    </source>
</evidence>
<evidence type="ECO:0000256" key="10">
    <source>
        <dbReference type="ARBA" id="ARBA00022989"/>
    </source>
</evidence>
<gene>
    <name evidence="13" type="primary">ccmD</name>
    <name evidence="13" type="ORF">Azoinq_07935</name>
</gene>
<organism evidence="13 14">
    <name type="scientific">Azospira inquinata</name>
    <dbReference type="NCBI Taxonomy" id="2785627"/>
    <lineage>
        <taxon>Bacteria</taxon>
        <taxon>Pseudomonadati</taxon>
        <taxon>Pseudomonadota</taxon>
        <taxon>Betaproteobacteria</taxon>
        <taxon>Rhodocyclales</taxon>
        <taxon>Rhodocyclaceae</taxon>
        <taxon>Azospira</taxon>
    </lineage>
</organism>
<dbReference type="InterPro" id="IPR052075">
    <property type="entry name" value="Heme_exporter_D"/>
</dbReference>
<dbReference type="RefSeq" id="WP_216130247.1">
    <property type="nucleotide sequence ID" value="NZ_CP064782.1"/>
</dbReference>
<evidence type="ECO:0000256" key="1">
    <source>
        <dbReference type="ARBA" id="ARBA00002442"/>
    </source>
</evidence>
<dbReference type="PANTHER" id="PTHR37531:SF1">
    <property type="entry name" value="HEME EXPORTER PROTEIN D"/>
    <property type="match status" value="1"/>
</dbReference>
<proteinExistence type="inferred from homology"/>
<comment type="function">
    <text evidence="1 12">Required for the export of heme to the periplasm for the biogenesis of c-type cytochromes.</text>
</comment>
<dbReference type="EMBL" id="CP064782">
    <property type="protein sequence ID" value="QWT47809.1"/>
    <property type="molecule type" value="Genomic_DNA"/>
</dbReference>
<sequence>MHWNSLNDFLAMGGYAGYVWGSFGATALMLIGEPLLLARRRRALTARLRRQLAAEAREQSGERTPE</sequence>
<keyword evidence="7 12" id="KW-0997">Cell inner membrane</keyword>
<comment type="subcellular location">
    <subcellularLocation>
        <location evidence="2 12">Cell inner membrane</location>
        <topology evidence="2 12">Single-pass membrane protein</topology>
    </subcellularLocation>
</comment>
<dbReference type="InterPro" id="IPR007078">
    <property type="entry name" value="Haem_export_protD_CcmD"/>
</dbReference>
<keyword evidence="10 12" id="KW-1133">Transmembrane helix</keyword>
<comment type="similarity">
    <text evidence="3 12">Belongs to the CcmD/CycX/HelD family.</text>
</comment>
<accession>A0A975XTJ9</accession>
<reference evidence="13" key="1">
    <citation type="submission" date="2020-11" db="EMBL/GenBank/DDBJ databases">
        <title>Azospira inquinata sp. nov.</title>
        <authorList>
            <person name="Moe W.M."/>
            <person name="Mikes M.C."/>
        </authorList>
    </citation>
    <scope>NUCLEOTIDE SEQUENCE</scope>
    <source>
        <strain evidence="13">Azo-3</strain>
    </source>
</reference>
<protein>
    <recommendedName>
        <fullName evidence="4 12">Heme exporter protein D</fullName>
    </recommendedName>
</protein>
<evidence type="ECO:0000256" key="11">
    <source>
        <dbReference type="ARBA" id="ARBA00023136"/>
    </source>
</evidence>
<evidence type="ECO:0000313" key="14">
    <source>
        <dbReference type="Proteomes" id="UP000683428"/>
    </source>
</evidence>
<dbReference type="GO" id="GO:0017004">
    <property type="term" value="P:cytochrome complex assembly"/>
    <property type="evidence" value="ECO:0007669"/>
    <property type="project" value="UniProtKB-KW"/>
</dbReference>
<evidence type="ECO:0000256" key="5">
    <source>
        <dbReference type="ARBA" id="ARBA00022448"/>
    </source>
</evidence>
<dbReference type="KEGG" id="aiq:Azoinq_07935"/>
<dbReference type="NCBIfam" id="TIGR03141">
    <property type="entry name" value="cytochro_ccmD"/>
    <property type="match status" value="1"/>
</dbReference>
<keyword evidence="5 12" id="KW-0813">Transport</keyword>
<dbReference type="PANTHER" id="PTHR37531">
    <property type="entry name" value="HEME EXPORTER PROTEIN D"/>
    <property type="match status" value="1"/>
</dbReference>
<evidence type="ECO:0000256" key="8">
    <source>
        <dbReference type="ARBA" id="ARBA00022692"/>
    </source>
</evidence>
<dbReference type="GO" id="GO:0015886">
    <property type="term" value="P:heme transport"/>
    <property type="evidence" value="ECO:0007669"/>
    <property type="project" value="InterPro"/>
</dbReference>
<keyword evidence="8 12" id="KW-0812">Transmembrane</keyword>
<evidence type="ECO:0000256" key="9">
    <source>
        <dbReference type="ARBA" id="ARBA00022748"/>
    </source>
</evidence>
<evidence type="ECO:0000313" key="13">
    <source>
        <dbReference type="EMBL" id="QWT47809.1"/>
    </source>
</evidence>
<evidence type="ECO:0000256" key="6">
    <source>
        <dbReference type="ARBA" id="ARBA00022475"/>
    </source>
</evidence>